<dbReference type="AlphaFoldDB" id="A0A429XD50"/>
<sequence>MFTDRAKKTDFKKATIKEWEKAVQSSLKNASLKDLYTDTYEGIQLSPLYTQNQIDYGRIDQYPGEGNFLRGFSPPGKKSGWRIAQKLKEDDWNKLKHQIKRSLQRGQDTVAFDPLRLEKLDDVSFKELNDFIALDQIPLLIFSDSRRFDIIAQNLLAENIKVSGAVAADIVSAELAEGFIVAPDCEQMEDWISQIKLLDLQFPHLRTVMVDTKPYKEAGAKVIQELGVSLALAVFYIEQMKKAGWTPAKTASKLIFRFSIGSDFFIELSKFRAFRVLWKTMADAYGLPEGKQAVPVSAETANLTKSVLDPYVNMLRAGNEAFAGILGGVDYLHVGSFDELSGHSTDFSKRIARNTQLLLKEESFLDRVIDPAGGSYFIEALTSNLVNEGWNFFQEIDKKEGIIEVLREGWLQGKIKENAADQLKDMETRKRSAVGVNVYAMGNEQVRYPKTGSTTRLDAEGKLKLDPLQHVRLAEKFERFRQRSSQLSLKGKTPTIRLICLGELKAYKPYADFVSGVLASAGIQAVWSDSFKDLKHIKRYMLESPEKDFCLCGPQSLYAEFAADIGCWVKESLPNVHLDIAGSITEEELASFQIDGTFYSGQNIVEKLNDILNRWEADLNG</sequence>
<dbReference type="InterPro" id="IPR058549">
    <property type="entry name" value="MeMalonylCoA_mutase_a/b_site"/>
</dbReference>
<keyword evidence="6" id="KW-0170">Cobalt</keyword>
<comment type="similarity">
    <text evidence="2">Belongs to the methylmalonyl-CoA mutase family.</text>
</comment>
<dbReference type="PANTHER" id="PTHR48101">
    <property type="entry name" value="METHYLMALONYL-COA MUTASE, MITOCHONDRIAL-RELATED"/>
    <property type="match status" value="1"/>
</dbReference>
<dbReference type="RefSeq" id="WP_120115026.1">
    <property type="nucleotide sequence ID" value="NZ_QYTW02000001.1"/>
</dbReference>
<accession>A0A429XD50</accession>
<gene>
    <name evidence="8" type="ORF">D5F11_000400</name>
</gene>
<dbReference type="OrthoDB" id="9762378at2"/>
<comment type="cofactor">
    <cofactor evidence="1">
        <name>adenosylcob(III)alamin</name>
        <dbReference type="ChEBI" id="CHEBI:18408"/>
    </cofactor>
</comment>
<dbReference type="Pfam" id="PF01642">
    <property type="entry name" value="MM_CoA_mutase"/>
    <property type="match status" value="2"/>
</dbReference>
<evidence type="ECO:0000256" key="3">
    <source>
        <dbReference type="ARBA" id="ARBA00012398"/>
    </source>
</evidence>
<comment type="caution">
    <text evidence="8">The sequence shown here is derived from an EMBL/GenBank/DDBJ whole genome shotgun (WGS) entry which is preliminary data.</text>
</comment>
<reference evidence="8 9" key="1">
    <citation type="submission" date="2018-12" db="EMBL/GenBank/DDBJ databases">
        <authorList>
            <person name="Sun L."/>
            <person name="Chen Z."/>
        </authorList>
    </citation>
    <scope>NUCLEOTIDE SEQUENCE [LARGE SCALE GENOMIC DNA]</scope>
    <source>
        <strain evidence="8 9">LMG 29736</strain>
    </source>
</reference>
<feature type="domain" description="Methylmalonyl-CoA mutase alpha/beta chain catalytic" evidence="7">
    <location>
        <begin position="39"/>
        <end position="112"/>
    </location>
</feature>
<protein>
    <recommendedName>
        <fullName evidence="3">methylmalonyl-CoA mutase</fullName>
        <ecNumber evidence="3">5.4.99.2</ecNumber>
    </recommendedName>
</protein>
<dbReference type="PROSITE" id="PS00544">
    <property type="entry name" value="METMALONYL_COA_MUTASE"/>
    <property type="match status" value="1"/>
</dbReference>
<evidence type="ECO:0000313" key="8">
    <source>
        <dbReference type="EMBL" id="RST61386.1"/>
    </source>
</evidence>
<dbReference type="InterPro" id="IPR016176">
    <property type="entry name" value="Cbl-dep_enz_cat"/>
</dbReference>
<proteinExistence type="inferred from homology"/>
<keyword evidence="4" id="KW-0846">Cobalamin</keyword>
<dbReference type="Gene3D" id="3.20.20.240">
    <property type="entry name" value="Methylmalonyl-CoA mutase"/>
    <property type="match status" value="1"/>
</dbReference>
<evidence type="ECO:0000313" key="9">
    <source>
        <dbReference type="Proteomes" id="UP000287296"/>
    </source>
</evidence>
<dbReference type="Gene3D" id="3.40.50.280">
    <property type="entry name" value="Cobalamin-binding domain"/>
    <property type="match status" value="1"/>
</dbReference>
<organism evidence="8 9">
    <name type="scientific">Siminovitchia terrae</name>
    <name type="common">Bacillus terrae</name>
    <dbReference type="NCBI Taxonomy" id="1914933"/>
    <lineage>
        <taxon>Bacteria</taxon>
        <taxon>Bacillati</taxon>
        <taxon>Bacillota</taxon>
        <taxon>Bacilli</taxon>
        <taxon>Bacillales</taxon>
        <taxon>Bacillaceae</taxon>
        <taxon>Siminovitchia</taxon>
    </lineage>
</organism>
<dbReference type="GO" id="GO:0046872">
    <property type="term" value="F:metal ion binding"/>
    <property type="evidence" value="ECO:0007669"/>
    <property type="project" value="InterPro"/>
</dbReference>
<dbReference type="InterPro" id="IPR036724">
    <property type="entry name" value="Cobalamin-bd_sf"/>
</dbReference>
<dbReference type="SUPFAM" id="SSF52242">
    <property type="entry name" value="Cobalamin (vitamin B12)-binding domain"/>
    <property type="match status" value="1"/>
</dbReference>
<name>A0A429XD50_SIMTE</name>
<dbReference type="PANTHER" id="PTHR48101:SF1">
    <property type="entry name" value="METHYLMALONYL-COA MUTASE, LARGE SUBUNIT"/>
    <property type="match status" value="1"/>
</dbReference>
<keyword evidence="5" id="KW-0413">Isomerase</keyword>
<dbReference type="EMBL" id="QYTW02000001">
    <property type="protein sequence ID" value="RST61386.1"/>
    <property type="molecule type" value="Genomic_DNA"/>
</dbReference>
<evidence type="ECO:0000256" key="6">
    <source>
        <dbReference type="ARBA" id="ARBA00023285"/>
    </source>
</evidence>
<dbReference type="GO" id="GO:0031419">
    <property type="term" value="F:cobalamin binding"/>
    <property type="evidence" value="ECO:0007669"/>
    <property type="project" value="UniProtKB-KW"/>
</dbReference>
<dbReference type="Proteomes" id="UP000287296">
    <property type="component" value="Unassembled WGS sequence"/>
</dbReference>
<evidence type="ECO:0000256" key="5">
    <source>
        <dbReference type="ARBA" id="ARBA00023235"/>
    </source>
</evidence>
<dbReference type="InterPro" id="IPR006099">
    <property type="entry name" value="MeMalonylCoA_mutase_a/b_cat"/>
</dbReference>
<evidence type="ECO:0000256" key="1">
    <source>
        <dbReference type="ARBA" id="ARBA00001922"/>
    </source>
</evidence>
<dbReference type="SUPFAM" id="SSF51703">
    <property type="entry name" value="Cobalamin (vitamin B12)-dependent enzymes"/>
    <property type="match status" value="1"/>
</dbReference>
<evidence type="ECO:0000259" key="7">
    <source>
        <dbReference type="Pfam" id="PF01642"/>
    </source>
</evidence>
<feature type="domain" description="Methylmalonyl-CoA mutase alpha/beta chain catalytic" evidence="7">
    <location>
        <begin position="157"/>
        <end position="448"/>
    </location>
</feature>
<dbReference type="GO" id="GO:0016866">
    <property type="term" value="F:intramolecular transferase activity"/>
    <property type="evidence" value="ECO:0007669"/>
    <property type="project" value="InterPro"/>
</dbReference>
<evidence type="ECO:0000256" key="2">
    <source>
        <dbReference type="ARBA" id="ARBA00008465"/>
    </source>
</evidence>
<dbReference type="EC" id="5.4.99.2" evidence="3"/>
<evidence type="ECO:0000256" key="4">
    <source>
        <dbReference type="ARBA" id="ARBA00022628"/>
    </source>
</evidence>